<feature type="domain" description="NADP-dependent oxidoreductase" evidence="2">
    <location>
        <begin position="15"/>
        <end position="311"/>
    </location>
</feature>
<dbReference type="AlphaFoldDB" id="A0A1H5MEW6"/>
<gene>
    <name evidence="3" type="ORF">SAMN04488561_3077</name>
</gene>
<reference evidence="4" key="1">
    <citation type="submission" date="2016-10" db="EMBL/GenBank/DDBJ databases">
        <authorList>
            <person name="Varghese N."/>
            <person name="Submissions S."/>
        </authorList>
    </citation>
    <scope>NUCLEOTIDE SEQUENCE [LARGE SCALE GENOMIC DNA]</scope>
    <source>
        <strain evidence="4">DSM 45237</strain>
    </source>
</reference>
<evidence type="ECO:0000313" key="4">
    <source>
        <dbReference type="Proteomes" id="UP000181980"/>
    </source>
</evidence>
<protein>
    <submittedName>
        <fullName evidence="3">Predicted oxidoreductase</fullName>
    </submittedName>
</protein>
<dbReference type="PANTHER" id="PTHR43364:SF4">
    <property type="entry name" value="NAD(P)-LINKED OXIDOREDUCTASE SUPERFAMILY PROTEIN"/>
    <property type="match status" value="1"/>
</dbReference>
<keyword evidence="1" id="KW-0560">Oxidoreductase</keyword>
<name>A0A1H5MEW6_9ACTN</name>
<dbReference type="InterPro" id="IPR036812">
    <property type="entry name" value="NAD(P)_OxRdtase_dom_sf"/>
</dbReference>
<evidence type="ECO:0000259" key="2">
    <source>
        <dbReference type="Pfam" id="PF00248"/>
    </source>
</evidence>
<organism evidence="3 4">
    <name type="scientific">Jiangella alba</name>
    <dbReference type="NCBI Taxonomy" id="561176"/>
    <lineage>
        <taxon>Bacteria</taxon>
        <taxon>Bacillati</taxon>
        <taxon>Actinomycetota</taxon>
        <taxon>Actinomycetes</taxon>
        <taxon>Jiangellales</taxon>
        <taxon>Jiangellaceae</taxon>
        <taxon>Jiangella</taxon>
    </lineage>
</organism>
<dbReference type="InterPro" id="IPR023210">
    <property type="entry name" value="NADP_OxRdtase_dom"/>
</dbReference>
<dbReference type="STRING" id="561176.SAMN04488561_3077"/>
<dbReference type="CDD" id="cd19079">
    <property type="entry name" value="AKR_EcYajO-like"/>
    <property type="match status" value="1"/>
</dbReference>
<dbReference type="GO" id="GO:0005829">
    <property type="term" value="C:cytosol"/>
    <property type="evidence" value="ECO:0007669"/>
    <property type="project" value="UniProtKB-ARBA"/>
</dbReference>
<dbReference type="PRINTS" id="PR00069">
    <property type="entry name" value="ALDKETRDTASE"/>
</dbReference>
<dbReference type="SUPFAM" id="SSF51430">
    <property type="entry name" value="NAD(P)-linked oxidoreductase"/>
    <property type="match status" value="1"/>
</dbReference>
<dbReference type="Pfam" id="PF00248">
    <property type="entry name" value="Aldo_ket_red"/>
    <property type="match status" value="1"/>
</dbReference>
<dbReference type="Gene3D" id="3.20.20.100">
    <property type="entry name" value="NADP-dependent oxidoreductase domain"/>
    <property type="match status" value="1"/>
</dbReference>
<evidence type="ECO:0000256" key="1">
    <source>
        <dbReference type="ARBA" id="ARBA00023002"/>
    </source>
</evidence>
<dbReference type="Proteomes" id="UP000181980">
    <property type="component" value="Unassembled WGS sequence"/>
</dbReference>
<dbReference type="OrthoDB" id="3664926at2"/>
<evidence type="ECO:0000313" key="3">
    <source>
        <dbReference type="EMBL" id="SEE86998.1"/>
    </source>
</evidence>
<dbReference type="InterPro" id="IPR050523">
    <property type="entry name" value="AKR_Detox_Biosynth"/>
</dbReference>
<accession>A0A1H5MEW6</accession>
<dbReference type="FunFam" id="3.20.20.100:FF:000004">
    <property type="entry name" value="Oxidoreductase, aldo/keto reductase"/>
    <property type="match status" value="1"/>
</dbReference>
<dbReference type="GO" id="GO:0016491">
    <property type="term" value="F:oxidoreductase activity"/>
    <property type="evidence" value="ECO:0007669"/>
    <property type="project" value="UniProtKB-KW"/>
</dbReference>
<dbReference type="EMBL" id="FNUC01000003">
    <property type="protein sequence ID" value="SEE86998.1"/>
    <property type="molecule type" value="Genomic_DNA"/>
</dbReference>
<proteinExistence type="predicted"/>
<dbReference type="PANTHER" id="PTHR43364">
    <property type="entry name" value="NADH-SPECIFIC METHYLGLYOXAL REDUCTASE-RELATED"/>
    <property type="match status" value="1"/>
</dbReference>
<dbReference type="RefSeq" id="WP_069111981.1">
    <property type="nucleotide sequence ID" value="NZ_FNUC01000003.1"/>
</dbReference>
<keyword evidence="4" id="KW-1185">Reference proteome</keyword>
<sequence>MEYTRLGGSGLRVSRIGLGCMSFGDPSRGYGDWSLDDDAAEPIFRQAVELGITFWDTANVYGFGSSEEIVGRAVRRYTRREDVVLATKVFFPMHDGPGGSGLSRKAIMEQVDASLRRLGTDYVDLYQIHRLDPDTPADETMEALHDVVKAGKARYLGASSMWAWQFAKLQYTADLGGWTRFVSMQNQYNLMQREDERELFGLLADQDVGSIPWSPLARGRLARPWAERTMRGDTDELLRERYTGDQPIADAVQRVAEARGVPMAQAALAWVLRNPVVSAPIVGPTKPHHLPDAVAALDLDLTDDEVAALEAPYTPRLPTGFV</sequence>
<dbReference type="InterPro" id="IPR020471">
    <property type="entry name" value="AKR"/>
</dbReference>